<feature type="chain" id="PRO_5040768671" evidence="1">
    <location>
        <begin position="27"/>
        <end position="224"/>
    </location>
</feature>
<protein>
    <submittedName>
        <fullName evidence="2">Uncharacterized protein</fullName>
    </submittedName>
</protein>
<dbReference type="Proteomes" id="UP001144397">
    <property type="component" value="Unassembled WGS sequence"/>
</dbReference>
<evidence type="ECO:0000256" key="1">
    <source>
        <dbReference type="SAM" id="SignalP"/>
    </source>
</evidence>
<gene>
    <name evidence="2" type="ORF">XFLAVUS301_36730</name>
</gene>
<keyword evidence="1" id="KW-0732">Signal</keyword>
<evidence type="ECO:0000313" key="2">
    <source>
        <dbReference type="EMBL" id="GLI23999.1"/>
    </source>
</evidence>
<proteinExistence type="predicted"/>
<accession>A0A9W6FKP5</accession>
<organism evidence="2 3">
    <name type="scientific">Xanthobacter flavus</name>
    <dbReference type="NCBI Taxonomy" id="281"/>
    <lineage>
        <taxon>Bacteria</taxon>
        <taxon>Pseudomonadati</taxon>
        <taxon>Pseudomonadota</taxon>
        <taxon>Alphaproteobacteria</taxon>
        <taxon>Hyphomicrobiales</taxon>
        <taxon>Xanthobacteraceae</taxon>
        <taxon>Xanthobacter</taxon>
    </lineage>
</organism>
<sequence>MAGMRTVGACLTLALGLLVPASATLAAPASGTTDSQKFQSYLYSDAYRVALAHAWKKVPPASLPTCANLTDGDVSVTLQQEVSFDAKGLPRSGAWWGHYPVKGCGTERIINILFRAEPSGVRFLVTLPGRTRANIVLQRDALTYAFIGAGTKVADCRDMEVADTAFDGFGLSAGDKSAPETGPWRETWTVAACGKMLAVPMEFIPDATGTTINQRPAEVRQLKK</sequence>
<reference evidence="2" key="1">
    <citation type="submission" date="2022-12" db="EMBL/GenBank/DDBJ databases">
        <title>Reference genome sequencing for broad-spectrum identification of bacterial and archaeal isolates by mass spectrometry.</title>
        <authorList>
            <person name="Sekiguchi Y."/>
            <person name="Tourlousse D.M."/>
        </authorList>
    </citation>
    <scope>NUCLEOTIDE SEQUENCE</scope>
    <source>
        <strain evidence="2">301</strain>
    </source>
</reference>
<comment type="caution">
    <text evidence="2">The sequence shown here is derived from an EMBL/GenBank/DDBJ whole genome shotgun (WGS) entry which is preliminary data.</text>
</comment>
<name>A0A9W6FKP5_XANFL</name>
<feature type="signal peptide" evidence="1">
    <location>
        <begin position="1"/>
        <end position="26"/>
    </location>
</feature>
<dbReference type="EMBL" id="BSDO01000006">
    <property type="protein sequence ID" value="GLI23999.1"/>
    <property type="molecule type" value="Genomic_DNA"/>
</dbReference>
<dbReference type="AlphaFoldDB" id="A0A9W6FKP5"/>
<evidence type="ECO:0000313" key="3">
    <source>
        <dbReference type="Proteomes" id="UP001144397"/>
    </source>
</evidence>